<feature type="signal peptide" evidence="12">
    <location>
        <begin position="1"/>
        <end position="25"/>
    </location>
</feature>
<evidence type="ECO:0000256" key="2">
    <source>
        <dbReference type="ARBA" id="ARBA00022448"/>
    </source>
</evidence>
<comment type="caution">
    <text evidence="14">The sequence shown here is derived from an EMBL/GenBank/DDBJ whole genome shotgun (WGS) entry which is preliminary data.</text>
</comment>
<dbReference type="InterPro" id="IPR000498">
    <property type="entry name" value="OmpA-like_TM_dom"/>
</dbReference>
<feature type="region of interest" description="Disordered" evidence="11">
    <location>
        <begin position="223"/>
        <end position="281"/>
    </location>
</feature>
<evidence type="ECO:0000313" key="14">
    <source>
        <dbReference type="EMBL" id="TWO70942.1"/>
    </source>
</evidence>
<keyword evidence="4" id="KW-0812">Transmembrane</keyword>
<keyword evidence="12" id="KW-0732">Signal</keyword>
<dbReference type="PROSITE" id="PS51123">
    <property type="entry name" value="OMPA_2"/>
    <property type="match status" value="1"/>
</dbReference>
<evidence type="ECO:0000256" key="3">
    <source>
        <dbReference type="ARBA" id="ARBA00022452"/>
    </source>
</evidence>
<dbReference type="GO" id="GO:0015288">
    <property type="term" value="F:porin activity"/>
    <property type="evidence" value="ECO:0007669"/>
    <property type="project" value="UniProtKB-KW"/>
</dbReference>
<organism evidence="14 15">
    <name type="scientific">Caenimonas sedimenti</name>
    <dbReference type="NCBI Taxonomy" id="2596921"/>
    <lineage>
        <taxon>Bacteria</taxon>
        <taxon>Pseudomonadati</taxon>
        <taxon>Pseudomonadota</taxon>
        <taxon>Betaproteobacteria</taxon>
        <taxon>Burkholderiales</taxon>
        <taxon>Comamonadaceae</taxon>
        <taxon>Caenimonas</taxon>
    </lineage>
</organism>
<dbReference type="GO" id="GO:0006811">
    <property type="term" value="P:monoatomic ion transport"/>
    <property type="evidence" value="ECO:0007669"/>
    <property type="project" value="UniProtKB-KW"/>
</dbReference>
<dbReference type="InterPro" id="IPR011250">
    <property type="entry name" value="OMP/PagP_B-barrel"/>
</dbReference>
<keyword evidence="3" id="KW-1134">Transmembrane beta strand</keyword>
<evidence type="ECO:0000256" key="12">
    <source>
        <dbReference type="SAM" id="SignalP"/>
    </source>
</evidence>
<keyword evidence="2" id="KW-0813">Transport</keyword>
<dbReference type="GO" id="GO:0009279">
    <property type="term" value="C:cell outer membrane"/>
    <property type="evidence" value="ECO:0007669"/>
    <property type="project" value="UniProtKB-SubCell"/>
</dbReference>
<gene>
    <name evidence="14" type="ORF">FN976_13110</name>
</gene>
<dbReference type="Gene3D" id="2.40.160.20">
    <property type="match status" value="1"/>
</dbReference>
<evidence type="ECO:0000256" key="9">
    <source>
        <dbReference type="PROSITE-ProRule" id="PRU00473"/>
    </source>
</evidence>
<comment type="similarity">
    <text evidence="10">Belongs to the outer membrane OOP (TC 1.B.6) superfamily.</text>
</comment>
<protein>
    <submittedName>
        <fullName evidence="14">Outer membrane beta-barrel protein</fullName>
    </submittedName>
</protein>
<sequence length="407" mass="42048">MTHARTSVALACLALGGLATPAAFAQDAGWYAGAGIGSAATTVDDERIRNGLLNQGLDPVSMAEDEREAAYRLFGGYQFNRHFGVEAGWFDLGRFGFAASTFPAGQLTGDVRMRGINLDLVGSWPLTERLSLLGRAGLIYAQSRGSFGAAGAVSNPYGVTSRSERDWGLKLGAGIGWQLSPAWQLRAELERYRISDSVGNKGNVDVASISLVYRFGASGSMQRVATTPGAVPGSPGAQTGVPGAAGTMSPPPGAAASTAPSPAAAGTAPSPSTAPAAPAAPTTRVQFSADALFDFDQATLRPEGQRQLDAFAQRLRGVRVDGVLVTGHSDRIGSTAYNLRLSERRAAAVQAHLVQAGVAAATISIRGAGETQPVTTPADCKGNQPTPALVACLQPDRRVEVEATGTR</sequence>
<evidence type="ECO:0000256" key="7">
    <source>
        <dbReference type="ARBA" id="ARBA00023136"/>
    </source>
</evidence>
<keyword evidence="8" id="KW-0998">Cell outer membrane</keyword>
<keyword evidence="7 9" id="KW-0472">Membrane</keyword>
<dbReference type="InterPro" id="IPR050330">
    <property type="entry name" value="Bact_OuterMem_StrucFunc"/>
</dbReference>
<dbReference type="InterPro" id="IPR006665">
    <property type="entry name" value="OmpA-like"/>
</dbReference>
<dbReference type="SUPFAM" id="SSF56925">
    <property type="entry name" value="OMPA-like"/>
    <property type="match status" value="1"/>
</dbReference>
<reference evidence="14 15" key="1">
    <citation type="submission" date="2019-07" db="EMBL/GenBank/DDBJ databases">
        <title>Caenimonas sedimenti sp. nov., isolated from activated sludge.</title>
        <authorList>
            <person name="Xu J."/>
        </authorList>
    </citation>
    <scope>NUCLEOTIDE SEQUENCE [LARGE SCALE GENOMIC DNA]</scope>
    <source>
        <strain evidence="14 15">HX-9-20</strain>
    </source>
</reference>
<evidence type="ECO:0000259" key="13">
    <source>
        <dbReference type="PROSITE" id="PS51123"/>
    </source>
</evidence>
<name>A0A562ZQS3_9BURK</name>
<feature type="domain" description="OmpA-like" evidence="13">
    <location>
        <begin position="280"/>
        <end position="407"/>
    </location>
</feature>
<evidence type="ECO:0000256" key="4">
    <source>
        <dbReference type="ARBA" id="ARBA00022692"/>
    </source>
</evidence>
<dbReference type="CDD" id="cd07185">
    <property type="entry name" value="OmpA_C-like"/>
    <property type="match status" value="1"/>
</dbReference>
<keyword evidence="6" id="KW-0626">Porin</keyword>
<comment type="subcellular location">
    <subcellularLocation>
        <location evidence="1">Cell outer membrane</location>
        <topology evidence="1">Multi-pass membrane protein</topology>
    </subcellularLocation>
</comment>
<dbReference type="Proteomes" id="UP000318199">
    <property type="component" value="Unassembled WGS sequence"/>
</dbReference>
<dbReference type="GO" id="GO:0046930">
    <property type="term" value="C:pore complex"/>
    <property type="evidence" value="ECO:0007669"/>
    <property type="project" value="UniProtKB-KW"/>
</dbReference>
<dbReference type="Pfam" id="PF00691">
    <property type="entry name" value="OmpA"/>
    <property type="match status" value="1"/>
</dbReference>
<evidence type="ECO:0000256" key="11">
    <source>
        <dbReference type="SAM" id="MobiDB-lite"/>
    </source>
</evidence>
<evidence type="ECO:0000256" key="8">
    <source>
        <dbReference type="ARBA" id="ARBA00023237"/>
    </source>
</evidence>
<evidence type="ECO:0000256" key="6">
    <source>
        <dbReference type="ARBA" id="ARBA00023114"/>
    </source>
</evidence>
<accession>A0A562ZQS3</accession>
<dbReference type="Pfam" id="PF01389">
    <property type="entry name" value="OmpA_membrane"/>
    <property type="match status" value="1"/>
</dbReference>
<dbReference type="SUPFAM" id="SSF103088">
    <property type="entry name" value="OmpA-like"/>
    <property type="match status" value="1"/>
</dbReference>
<feature type="chain" id="PRO_5021776963" evidence="12">
    <location>
        <begin position="26"/>
        <end position="407"/>
    </location>
</feature>
<dbReference type="PANTHER" id="PTHR30329">
    <property type="entry name" value="STATOR ELEMENT OF FLAGELLAR MOTOR COMPLEX"/>
    <property type="match status" value="1"/>
</dbReference>
<feature type="compositionally biased region" description="Low complexity" evidence="11">
    <location>
        <begin position="242"/>
        <end position="281"/>
    </location>
</feature>
<evidence type="ECO:0000256" key="10">
    <source>
        <dbReference type="RuleBase" id="RU003859"/>
    </source>
</evidence>
<keyword evidence="15" id="KW-1185">Reference proteome</keyword>
<dbReference type="InterPro" id="IPR006664">
    <property type="entry name" value="OMP_bac"/>
</dbReference>
<proteinExistence type="inferred from homology"/>
<keyword evidence="5" id="KW-0406">Ion transport</keyword>
<dbReference type="Gene3D" id="3.30.1330.60">
    <property type="entry name" value="OmpA-like domain"/>
    <property type="match status" value="1"/>
</dbReference>
<dbReference type="AlphaFoldDB" id="A0A562ZQS3"/>
<dbReference type="PRINTS" id="PR01021">
    <property type="entry name" value="OMPADOMAIN"/>
</dbReference>
<evidence type="ECO:0000256" key="1">
    <source>
        <dbReference type="ARBA" id="ARBA00004571"/>
    </source>
</evidence>
<dbReference type="PANTHER" id="PTHR30329:SF21">
    <property type="entry name" value="LIPOPROTEIN YIAD-RELATED"/>
    <property type="match status" value="1"/>
</dbReference>
<evidence type="ECO:0000313" key="15">
    <source>
        <dbReference type="Proteomes" id="UP000318199"/>
    </source>
</evidence>
<evidence type="ECO:0000256" key="5">
    <source>
        <dbReference type="ARBA" id="ARBA00023065"/>
    </source>
</evidence>
<dbReference type="InterPro" id="IPR036737">
    <property type="entry name" value="OmpA-like_sf"/>
</dbReference>
<dbReference type="EMBL" id="VOBQ01000010">
    <property type="protein sequence ID" value="TWO70942.1"/>
    <property type="molecule type" value="Genomic_DNA"/>
</dbReference>
<dbReference type="OrthoDB" id="5360144at2"/>